<name>A0A8H6M7R2_9AGAR</name>
<proteinExistence type="predicted"/>
<dbReference type="EMBL" id="JACGCI010000031">
    <property type="protein sequence ID" value="KAF6755196.1"/>
    <property type="molecule type" value="Genomic_DNA"/>
</dbReference>
<dbReference type="AlphaFoldDB" id="A0A8H6M7R2"/>
<evidence type="ECO:0000313" key="1">
    <source>
        <dbReference type="EMBL" id="KAF6755196.1"/>
    </source>
</evidence>
<comment type="caution">
    <text evidence="1">The sequence shown here is derived from an EMBL/GenBank/DDBJ whole genome shotgun (WGS) entry which is preliminary data.</text>
</comment>
<dbReference type="Proteomes" id="UP000521943">
    <property type="component" value="Unassembled WGS sequence"/>
</dbReference>
<accession>A0A8H6M7R2</accession>
<reference evidence="1 2" key="1">
    <citation type="submission" date="2020-07" db="EMBL/GenBank/DDBJ databases">
        <title>Comparative genomics of pyrophilous fungi reveals a link between fire events and developmental genes.</title>
        <authorList>
            <consortium name="DOE Joint Genome Institute"/>
            <person name="Steindorff A.S."/>
            <person name="Carver A."/>
            <person name="Calhoun S."/>
            <person name="Stillman K."/>
            <person name="Liu H."/>
            <person name="Lipzen A."/>
            <person name="Pangilinan J."/>
            <person name="Labutti K."/>
            <person name="Bruns T.D."/>
            <person name="Grigoriev I.V."/>
        </authorList>
    </citation>
    <scope>NUCLEOTIDE SEQUENCE [LARGE SCALE GENOMIC DNA]</scope>
    <source>
        <strain evidence="1 2">CBS 144469</strain>
    </source>
</reference>
<organism evidence="1 2">
    <name type="scientific">Ephemerocybe angulata</name>
    <dbReference type="NCBI Taxonomy" id="980116"/>
    <lineage>
        <taxon>Eukaryota</taxon>
        <taxon>Fungi</taxon>
        <taxon>Dikarya</taxon>
        <taxon>Basidiomycota</taxon>
        <taxon>Agaricomycotina</taxon>
        <taxon>Agaricomycetes</taxon>
        <taxon>Agaricomycetidae</taxon>
        <taxon>Agaricales</taxon>
        <taxon>Agaricineae</taxon>
        <taxon>Psathyrellaceae</taxon>
        <taxon>Ephemerocybe</taxon>
    </lineage>
</organism>
<sequence length="208" mass="23245">MLCGVFGVHGVSPKVLRKSWSYLARLQTQATSCIVSPCADHPAARIGLNRMSKTRSAFLLPLMEHPVSKSRFSASRFRLRFTSALFSQYDTLRYLNFTRGSLCSHLCIASHRRTTLLRRHSGSGFWDTSLDTPRYLLSATGIGGQAAHPYDLTFLAPCQLVDMPALAEGCTMRTWVTLILQPMAAFNRHDSSARAPSSDPARLRQRRE</sequence>
<gene>
    <name evidence="1" type="ORF">DFP72DRAFT_897451</name>
</gene>
<keyword evidence="2" id="KW-1185">Reference proteome</keyword>
<evidence type="ECO:0000313" key="2">
    <source>
        <dbReference type="Proteomes" id="UP000521943"/>
    </source>
</evidence>
<protein>
    <submittedName>
        <fullName evidence="1">Uncharacterized protein</fullName>
    </submittedName>
</protein>